<dbReference type="CDD" id="cd01335">
    <property type="entry name" value="Radical_SAM"/>
    <property type="match status" value="1"/>
</dbReference>
<comment type="cofactor">
    <cofactor evidence="5">
        <name>[4Fe-4S] cluster</name>
        <dbReference type="ChEBI" id="CHEBI:49883"/>
    </cofactor>
    <text evidence="5">Binds 1 [4Fe-4S] cluster. The cluster is coordinated with 3 cysteines and an exchangeable S-adenosyl-L-methionine.</text>
</comment>
<proteinExistence type="predicted"/>
<evidence type="ECO:0000256" key="6">
    <source>
        <dbReference type="PIRSR" id="PIRSR004762-2"/>
    </source>
</evidence>
<dbReference type="STRING" id="1122949.GCA_000378725_01258"/>
<dbReference type="SUPFAM" id="SSF102114">
    <property type="entry name" value="Radical SAM enzymes"/>
    <property type="match status" value="1"/>
</dbReference>
<feature type="binding site" evidence="5">
    <location>
        <position position="61"/>
    </location>
    <ligand>
        <name>[4Fe-4S] cluster</name>
        <dbReference type="ChEBI" id="CHEBI:49883"/>
        <note>4Fe-4S-S-AdoMet</note>
    </ligand>
</feature>
<keyword evidence="4 5" id="KW-0411">Iron-sulfur</keyword>
<dbReference type="SFLD" id="SFLDS00029">
    <property type="entry name" value="Radical_SAM"/>
    <property type="match status" value="1"/>
</dbReference>
<feature type="domain" description="Radical SAM core" evidence="7">
    <location>
        <begin position="47"/>
        <end position="269"/>
    </location>
</feature>
<reference evidence="8 9" key="1">
    <citation type="submission" date="2018-06" db="EMBL/GenBank/DDBJ databases">
        <authorList>
            <consortium name="Pathogen Informatics"/>
            <person name="Doyle S."/>
        </authorList>
    </citation>
    <scope>NUCLEOTIDE SEQUENCE [LARGE SCALE GENOMIC DNA]</scope>
    <source>
        <strain evidence="8 9">NCTC13149</strain>
    </source>
</reference>
<evidence type="ECO:0000256" key="2">
    <source>
        <dbReference type="ARBA" id="ARBA00022723"/>
    </source>
</evidence>
<dbReference type="InterPro" id="IPR007197">
    <property type="entry name" value="rSAM"/>
</dbReference>
<dbReference type="InterPro" id="IPR024021">
    <property type="entry name" value="FeFe-hyd_HydE_rSAM"/>
</dbReference>
<dbReference type="Pfam" id="PF04055">
    <property type="entry name" value="Radical_SAM"/>
    <property type="match status" value="1"/>
</dbReference>
<dbReference type="SFLD" id="SFLDG01280">
    <property type="entry name" value="HydE/PylB-like"/>
    <property type="match status" value="1"/>
</dbReference>
<keyword evidence="2" id="KW-0479">Metal-binding</keyword>
<dbReference type="NCBIfam" id="TIGR03956">
    <property type="entry name" value="rSAM_HydE"/>
    <property type="match status" value="1"/>
</dbReference>
<feature type="binding site" evidence="6">
    <location>
        <position position="136"/>
    </location>
    <ligand>
        <name>(3R)-3-methyl-D-ornithine</name>
        <dbReference type="ChEBI" id="CHEBI:64642"/>
    </ligand>
</feature>
<dbReference type="OrthoDB" id="9775764at2"/>
<evidence type="ECO:0000313" key="8">
    <source>
        <dbReference type="EMBL" id="SUB57891.1"/>
    </source>
</evidence>
<dbReference type="InterPro" id="IPR006638">
    <property type="entry name" value="Elp3/MiaA/NifB-like_rSAM"/>
</dbReference>
<dbReference type="SFLD" id="SFLDF00348">
    <property type="entry name" value="FeFe_hydrogenase_maturase_(Hyd"/>
    <property type="match status" value="1"/>
</dbReference>
<dbReference type="InterPro" id="IPR034422">
    <property type="entry name" value="HydE/PylB-like"/>
</dbReference>
<keyword evidence="5" id="KW-0004">4Fe-4S</keyword>
<dbReference type="PANTHER" id="PTHR43726">
    <property type="entry name" value="3-METHYLORNITHINE SYNTHASE"/>
    <property type="match status" value="1"/>
</dbReference>
<organism evidence="8 9">
    <name type="scientific">Peptoniphilus lacrimalis</name>
    <dbReference type="NCBI Taxonomy" id="33031"/>
    <lineage>
        <taxon>Bacteria</taxon>
        <taxon>Bacillati</taxon>
        <taxon>Bacillota</taxon>
        <taxon>Tissierellia</taxon>
        <taxon>Tissierellales</taxon>
        <taxon>Peptoniphilaceae</taxon>
        <taxon>Peptoniphilus</taxon>
    </lineage>
</organism>
<evidence type="ECO:0000256" key="5">
    <source>
        <dbReference type="PIRSR" id="PIRSR004762-1"/>
    </source>
</evidence>
<dbReference type="SFLD" id="SFLDG01060">
    <property type="entry name" value="BATS_domain_containing"/>
    <property type="match status" value="1"/>
</dbReference>
<feature type="binding site" evidence="6">
    <location>
        <position position="161"/>
    </location>
    <ligand>
        <name>S-adenosyl-L-methionine</name>
        <dbReference type="ChEBI" id="CHEBI:59789"/>
    </ligand>
</feature>
<dbReference type="SMART" id="SM00729">
    <property type="entry name" value="Elp3"/>
    <property type="match status" value="1"/>
</dbReference>
<dbReference type="InterPro" id="IPR058240">
    <property type="entry name" value="rSAM_sf"/>
</dbReference>
<dbReference type="GO" id="GO:0046872">
    <property type="term" value="F:metal ion binding"/>
    <property type="evidence" value="ECO:0007669"/>
    <property type="project" value="UniProtKB-KW"/>
</dbReference>
<keyword evidence="3 5" id="KW-0408">Iron</keyword>
<dbReference type="RefSeq" id="WP_019034971.1">
    <property type="nucleotide sequence ID" value="NZ_CAMUOS010000009.1"/>
</dbReference>
<dbReference type="Proteomes" id="UP000255517">
    <property type="component" value="Unassembled WGS sequence"/>
</dbReference>
<dbReference type="EC" id="2.8.1.6" evidence="8"/>
<protein>
    <submittedName>
        <fullName evidence="8">Biotin synthase</fullName>
        <ecNumber evidence="8">2.8.1.6</ecNumber>
    </submittedName>
</protein>
<evidence type="ECO:0000313" key="9">
    <source>
        <dbReference type="Proteomes" id="UP000255517"/>
    </source>
</evidence>
<keyword evidence="8" id="KW-0808">Transferase</keyword>
<evidence type="ECO:0000256" key="3">
    <source>
        <dbReference type="ARBA" id="ARBA00023004"/>
    </source>
</evidence>
<dbReference type="EMBL" id="UGSZ01000001">
    <property type="protein sequence ID" value="SUB57891.1"/>
    <property type="molecule type" value="Genomic_DNA"/>
</dbReference>
<evidence type="ECO:0000259" key="7">
    <source>
        <dbReference type="PROSITE" id="PS51918"/>
    </source>
</evidence>
<evidence type="ECO:0000256" key="1">
    <source>
        <dbReference type="ARBA" id="ARBA00022691"/>
    </source>
</evidence>
<feature type="binding site" evidence="5">
    <location>
        <position position="65"/>
    </location>
    <ligand>
        <name>[4Fe-4S] cluster</name>
        <dbReference type="ChEBI" id="CHEBI:49883"/>
        <note>4Fe-4S-S-AdoMet</note>
    </ligand>
</feature>
<dbReference type="PIRSF" id="PIRSF004762">
    <property type="entry name" value="CHP00423"/>
    <property type="match status" value="1"/>
</dbReference>
<sequence length="342" mass="39248">MNVEDICNKFYLTKKLSFEEFKFLYCLEDFSSLNAFARKLALKNFSNKIYIRGLIEISTVCKNNCYYCGLRSDNKNTERIRLKKEDILKRAEVGYKMGIRTLVMQGGEDPFYTKDYMVDIIKTLKNIYPDIAITLSLGERSFEDFKAFKEAGADRYLLRHETYDRGHYQALHPREMSFDNRIECLYNLKSLGFQTGCGMMIGSPYQKIENVYKDLELILKLKPQMVGLGPFIAQKDSPFNNYENGKLSYVLKILSIVRIADEKVLLPATTALGTIHKMGRELGILAGANVLMPNIGSEKLRQSYKLYDNKIGTKLENEDDFFSLSSKVGAIGYELSMSRGDY</sequence>
<gene>
    <name evidence="8" type="primary">bioB_2</name>
    <name evidence="8" type="ORF">NCTC13149_01752</name>
</gene>
<dbReference type="PANTHER" id="PTHR43726:SF1">
    <property type="entry name" value="BIOTIN SYNTHASE"/>
    <property type="match status" value="1"/>
</dbReference>
<name>A0A379C6W1_9FIRM</name>
<feature type="binding site" evidence="5">
    <location>
        <position position="68"/>
    </location>
    <ligand>
        <name>[4Fe-4S] cluster</name>
        <dbReference type="ChEBI" id="CHEBI:49883"/>
        <note>4Fe-4S-S-AdoMet</note>
    </ligand>
</feature>
<dbReference type="GO" id="GO:0004076">
    <property type="term" value="F:biotin synthase activity"/>
    <property type="evidence" value="ECO:0007669"/>
    <property type="project" value="UniProtKB-EC"/>
</dbReference>
<keyword evidence="1 5" id="KW-0949">S-adenosyl-L-methionine</keyword>
<dbReference type="PROSITE" id="PS51918">
    <property type="entry name" value="RADICAL_SAM"/>
    <property type="match status" value="1"/>
</dbReference>
<dbReference type="InterPro" id="IPR013785">
    <property type="entry name" value="Aldolase_TIM"/>
</dbReference>
<dbReference type="GO" id="GO:0051539">
    <property type="term" value="F:4 iron, 4 sulfur cluster binding"/>
    <property type="evidence" value="ECO:0007669"/>
    <property type="project" value="UniProtKB-KW"/>
</dbReference>
<accession>A0A379C6W1</accession>
<dbReference type="AlphaFoldDB" id="A0A379C6W1"/>
<evidence type="ECO:0000256" key="4">
    <source>
        <dbReference type="ARBA" id="ARBA00023014"/>
    </source>
</evidence>
<dbReference type="Gene3D" id="3.20.20.70">
    <property type="entry name" value="Aldolase class I"/>
    <property type="match status" value="1"/>
</dbReference>
<feature type="binding site" evidence="6">
    <location>
        <position position="181"/>
    </location>
    <ligand>
        <name>S-adenosyl-L-methionine</name>
        <dbReference type="ChEBI" id="CHEBI:59789"/>
    </ligand>
</feature>